<dbReference type="Pfam" id="PF05973">
    <property type="entry name" value="Gp49"/>
    <property type="match status" value="1"/>
</dbReference>
<keyword evidence="2" id="KW-1185">Reference proteome</keyword>
<dbReference type="EMBL" id="BOPF01000065">
    <property type="protein sequence ID" value="GIJ52136.1"/>
    <property type="molecule type" value="Genomic_DNA"/>
</dbReference>
<evidence type="ECO:0000313" key="1">
    <source>
        <dbReference type="EMBL" id="GIJ52136.1"/>
    </source>
</evidence>
<dbReference type="AlphaFoldDB" id="A0A8J4DW50"/>
<gene>
    <name evidence="1" type="ORF">Val02_90220</name>
</gene>
<dbReference type="Proteomes" id="UP000619260">
    <property type="component" value="Unassembled WGS sequence"/>
</dbReference>
<proteinExistence type="predicted"/>
<evidence type="ECO:0000313" key="2">
    <source>
        <dbReference type="Proteomes" id="UP000619260"/>
    </source>
</evidence>
<protein>
    <recommendedName>
        <fullName evidence="3">Type II toxin-antitoxin system RelE/ParE family toxin</fullName>
    </recommendedName>
</protein>
<organism evidence="1 2">
    <name type="scientific">Virgisporangium aliadipatigenens</name>
    <dbReference type="NCBI Taxonomy" id="741659"/>
    <lineage>
        <taxon>Bacteria</taxon>
        <taxon>Bacillati</taxon>
        <taxon>Actinomycetota</taxon>
        <taxon>Actinomycetes</taxon>
        <taxon>Micromonosporales</taxon>
        <taxon>Micromonosporaceae</taxon>
        <taxon>Virgisporangium</taxon>
    </lineage>
</organism>
<name>A0A8J4DW50_9ACTN</name>
<dbReference type="InterPro" id="IPR009241">
    <property type="entry name" value="HigB-like"/>
</dbReference>
<comment type="caution">
    <text evidence="1">The sequence shown here is derived from an EMBL/GenBank/DDBJ whole genome shotgun (WGS) entry which is preliminary data.</text>
</comment>
<evidence type="ECO:0008006" key="3">
    <source>
        <dbReference type="Google" id="ProtNLM"/>
    </source>
</evidence>
<reference evidence="1" key="1">
    <citation type="submission" date="2021-01" db="EMBL/GenBank/DDBJ databases">
        <title>Whole genome shotgun sequence of Virgisporangium aliadipatigenens NBRC 105644.</title>
        <authorList>
            <person name="Komaki H."/>
            <person name="Tamura T."/>
        </authorList>
    </citation>
    <scope>NUCLEOTIDE SEQUENCE</scope>
    <source>
        <strain evidence="1">NBRC 105644</strain>
    </source>
</reference>
<accession>A0A8J4DW50</accession>
<sequence>MELEPELRGWLESLSTTAFATAAFHIDLLARRGVLLSGPHTRQLCGALRERRFHLDGQPIRATYWIAPQRRIVLLTVFKKTQQREAREVGRAWAAMARCIERRHTVEEG</sequence>